<accession>A0A420YJS0</accession>
<dbReference type="NCBIfam" id="TIGR00464">
    <property type="entry name" value="gltX_bact"/>
    <property type="match status" value="1"/>
</dbReference>
<evidence type="ECO:0000256" key="11">
    <source>
        <dbReference type="RuleBase" id="RU363037"/>
    </source>
</evidence>
<dbReference type="Gene3D" id="3.40.50.620">
    <property type="entry name" value="HUPs"/>
    <property type="match status" value="1"/>
</dbReference>
<evidence type="ECO:0000259" key="13">
    <source>
        <dbReference type="Pfam" id="PF19269"/>
    </source>
</evidence>
<dbReference type="InterPro" id="IPR020751">
    <property type="entry name" value="aa-tRNA-synth_I_codon-bd_sub2"/>
</dbReference>
<evidence type="ECO:0000313" key="15">
    <source>
        <dbReference type="Proteomes" id="UP000275385"/>
    </source>
</evidence>
<evidence type="ECO:0000256" key="4">
    <source>
        <dbReference type="ARBA" id="ARBA00022598"/>
    </source>
</evidence>
<dbReference type="InterPro" id="IPR000924">
    <property type="entry name" value="Glu/Gln-tRNA-synth"/>
</dbReference>
<evidence type="ECO:0000313" key="14">
    <source>
        <dbReference type="EMBL" id="RKU48127.1"/>
    </source>
</evidence>
<dbReference type="InterPro" id="IPR033910">
    <property type="entry name" value="GluRS_core"/>
</dbReference>
<gene>
    <name evidence="14" type="primary">MSE1</name>
    <name evidence="14" type="ORF">DL546_009097</name>
</gene>
<dbReference type="PRINTS" id="PR00987">
    <property type="entry name" value="TRNASYNTHGLU"/>
</dbReference>
<feature type="domain" description="Aminoacyl-tRNA synthetase class I anticodon-binding" evidence="13">
    <location>
        <begin position="513"/>
        <end position="587"/>
    </location>
</feature>
<dbReference type="GO" id="GO:0005739">
    <property type="term" value="C:mitochondrion"/>
    <property type="evidence" value="ECO:0007669"/>
    <property type="project" value="UniProtKB-SubCell"/>
</dbReference>
<dbReference type="OrthoDB" id="428822at2759"/>
<evidence type="ECO:0000256" key="9">
    <source>
        <dbReference type="ARBA" id="ARBA00030865"/>
    </source>
</evidence>
<dbReference type="EMBL" id="QVQW01000006">
    <property type="protein sequence ID" value="RKU48127.1"/>
    <property type="molecule type" value="Genomic_DNA"/>
</dbReference>
<keyword evidence="8 11" id="KW-0030">Aminoacyl-tRNA synthetase</keyword>
<dbReference type="EC" id="6.1.1.17" evidence="3"/>
<proteinExistence type="inferred from homology"/>
<dbReference type="FunFam" id="3.40.50.620:FF:000045">
    <property type="entry name" value="Glutamate--tRNA ligase, mitochondrial"/>
    <property type="match status" value="1"/>
</dbReference>
<dbReference type="Pfam" id="PF19269">
    <property type="entry name" value="Anticodon_2"/>
    <property type="match status" value="1"/>
</dbReference>
<dbReference type="SUPFAM" id="SSF48163">
    <property type="entry name" value="An anticodon-binding domain of class I aminoacyl-tRNA synthetases"/>
    <property type="match status" value="1"/>
</dbReference>
<dbReference type="Pfam" id="PF00749">
    <property type="entry name" value="tRNA-synt_1c"/>
    <property type="match status" value="1"/>
</dbReference>
<dbReference type="InterPro" id="IPR014729">
    <property type="entry name" value="Rossmann-like_a/b/a_fold"/>
</dbReference>
<keyword evidence="7 11" id="KW-0648">Protein biosynthesis</keyword>
<dbReference type="GO" id="GO:0004818">
    <property type="term" value="F:glutamate-tRNA ligase activity"/>
    <property type="evidence" value="ECO:0007669"/>
    <property type="project" value="UniProtKB-EC"/>
</dbReference>
<dbReference type="GO" id="GO:0005524">
    <property type="term" value="F:ATP binding"/>
    <property type="evidence" value="ECO:0007669"/>
    <property type="project" value="UniProtKB-KW"/>
</dbReference>
<evidence type="ECO:0000256" key="7">
    <source>
        <dbReference type="ARBA" id="ARBA00022917"/>
    </source>
</evidence>
<evidence type="ECO:0000256" key="2">
    <source>
        <dbReference type="ARBA" id="ARBA00007894"/>
    </source>
</evidence>
<name>A0A420YJS0_9PEZI</name>
<evidence type="ECO:0000256" key="10">
    <source>
        <dbReference type="ARBA" id="ARBA00072917"/>
    </source>
</evidence>
<evidence type="ECO:0000256" key="6">
    <source>
        <dbReference type="ARBA" id="ARBA00022840"/>
    </source>
</evidence>
<keyword evidence="4 11" id="KW-0436">Ligase</keyword>
<dbReference type="InterPro" id="IPR020058">
    <property type="entry name" value="Glu/Gln-tRNA-synth_Ib_cat-dom"/>
</dbReference>
<evidence type="ECO:0000256" key="5">
    <source>
        <dbReference type="ARBA" id="ARBA00022741"/>
    </source>
</evidence>
<evidence type="ECO:0000256" key="8">
    <source>
        <dbReference type="ARBA" id="ARBA00023146"/>
    </source>
</evidence>
<reference evidence="14 15" key="1">
    <citation type="submission" date="2018-08" db="EMBL/GenBank/DDBJ databases">
        <title>Draft genome of the lignicolous fungus Coniochaeta pulveracea.</title>
        <authorList>
            <person name="Borstlap C.J."/>
            <person name="De Witt R.N."/>
            <person name="Botha A."/>
            <person name="Volschenk H."/>
        </authorList>
    </citation>
    <scope>NUCLEOTIDE SEQUENCE [LARGE SCALE GENOMIC DNA]</scope>
    <source>
        <strain evidence="14 15">CAB683</strain>
    </source>
</reference>
<dbReference type="CDD" id="cd00808">
    <property type="entry name" value="GluRS_core"/>
    <property type="match status" value="1"/>
</dbReference>
<sequence length="610" mass="70119">MRGPFWRSGLGCAETCGRPAVSLILRRRASQFPGSRNTLSKYDLPSTPCRTRFAPSPTGYLHLGSIRTALYNYLLARATNGQFVLRLEDTDQSRLVGDAEAKLYEDLRWAKLTYDEGPDIGGPYGPYRQSERLPIYDEHVNRLLKEGKAYRCFCTPKQIDELNAAKTKALEAGHHHDDLKSSNPCFHISAEESEERASKGEKYAVIYKPSPTPLQVDDIVYTKFRNARPESEFIIRKRDGFPTYHLANVVDDHLMKITHVIRGAEWLISTPRHVDLYRAFGWEPPQFAHVGLLVDKNRQKLSKRHDAVHLAWYKQRNIAPEALHNFAALLGWAPKARKEKTDFMTLDDMVNNFHLRFTKGDVMVNLHKLEYLKEKHNVHLISQEPRDEAQVKEYIVRPLETALNGFPMESNSDSTAAVLPLTPEMALQTKAAYDQETGTITDLAYFLEAARFTTLHLWNPTQFVARYRWLLWQPPKSALEDSLRRLVKMDSYEGLTIGEEFLNRIEVVMFIRDIMKSIPEEKWNVDFLSQAIKDMNIKVKRDKASPKENIYSPLQWALIASENGPAVWEQMVFLGREETLIRLDHALEVTKYFETAREGEDIEGLGPQSQ</sequence>
<dbReference type="PANTHER" id="PTHR43311">
    <property type="entry name" value="GLUTAMATE--TRNA LIGASE"/>
    <property type="match status" value="1"/>
</dbReference>
<dbReference type="InterPro" id="IPR045462">
    <property type="entry name" value="aa-tRNA-synth_I_cd-bd"/>
</dbReference>
<dbReference type="SUPFAM" id="SSF52374">
    <property type="entry name" value="Nucleotidylyl transferase"/>
    <property type="match status" value="1"/>
</dbReference>
<comment type="similarity">
    <text evidence="2">Belongs to the class-I aminoacyl-tRNA synthetase family. Glutamate--tRNA ligase type 1 subfamily.</text>
</comment>
<dbReference type="Gene3D" id="1.10.10.350">
    <property type="match status" value="1"/>
</dbReference>
<feature type="domain" description="Glutamyl/glutaminyl-tRNA synthetase class Ib catalytic" evidence="12">
    <location>
        <begin position="50"/>
        <end position="369"/>
    </location>
</feature>
<evidence type="ECO:0000256" key="3">
    <source>
        <dbReference type="ARBA" id="ARBA00012835"/>
    </source>
</evidence>
<dbReference type="AlphaFoldDB" id="A0A420YJS0"/>
<dbReference type="InterPro" id="IPR049940">
    <property type="entry name" value="GluQ/Sye"/>
</dbReference>
<dbReference type="STRING" id="177199.A0A420YJS0"/>
<dbReference type="InterPro" id="IPR008925">
    <property type="entry name" value="aa_tRNA-synth_I_cd-bd_sf"/>
</dbReference>
<dbReference type="InterPro" id="IPR004527">
    <property type="entry name" value="Glu-tRNA-ligase_bac/mito"/>
</dbReference>
<comment type="caution">
    <text evidence="14">The sequence shown here is derived from an EMBL/GenBank/DDBJ whole genome shotgun (WGS) entry which is preliminary data.</text>
</comment>
<dbReference type="Proteomes" id="UP000275385">
    <property type="component" value="Unassembled WGS sequence"/>
</dbReference>
<dbReference type="HAMAP" id="MF_00022">
    <property type="entry name" value="Glu_tRNA_synth_type1"/>
    <property type="match status" value="1"/>
</dbReference>
<keyword evidence="5 11" id="KW-0547">Nucleotide-binding</keyword>
<evidence type="ECO:0000259" key="12">
    <source>
        <dbReference type="Pfam" id="PF00749"/>
    </source>
</evidence>
<dbReference type="GO" id="GO:0008270">
    <property type="term" value="F:zinc ion binding"/>
    <property type="evidence" value="ECO:0007669"/>
    <property type="project" value="InterPro"/>
</dbReference>
<keyword evidence="6 11" id="KW-0067">ATP-binding</keyword>
<dbReference type="PANTHER" id="PTHR43311:SF2">
    <property type="entry name" value="GLUTAMATE--TRNA LIGASE, MITOCHONDRIAL-RELATED"/>
    <property type="match status" value="1"/>
</dbReference>
<organism evidence="14 15">
    <name type="scientific">Coniochaeta pulveracea</name>
    <dbReference type="NCBI Taxonomy" id="177199"/>
    <lineage>
        <taxon>Eukaryota</taxon>
        <taxon>Fungi</taxon>
        <taxon>Dikarya</taxon>
        <taxon>Ascomycota</taxon>
        <taxon>Pezizomycotina</taxon>
        <taxon>Sordariomycetes</taxon>
        <taxon>Sordariomycetidae</taxon>
        <taxon>Coniochaetales</taxon>
        <taxon>Coniochaetaceae</taxon>
        <taxon>Coniochaeta</taxon>
    </lineage>
</organism>
<comment type="subcellular location">
    <subcellularLocation>
        <location evidence="1">Mitochondrion</location>
    </subcellularLocation>
</comment>
<dbReference type="GO" id="GO:0006424">
    <property type="term" value="P:glutamyl-tRNA aminoacylation"/>
    <property type="evidence" value="ECO:0007669"/>
    <property type="project" value="InterPro"/>
</dbReference>
<dbReference type="GO" id="GO:0000049">
    <property type="term" value="F:tRNA binding"/>
    <property type="evidence" value="ECO:0007669"/>
    <property type="project" value="InterPro"/>
</dbReference>
<evidence type="ECO:0000256" key="1">
    <source>
        <dbReference type="ARBA" id="ARBA00004173"/>
    </source>
</evidence>
<protein>
    <recommendedName>
        <fullName evidence="10">Glutamate--tRNA ligase, mitochondrial</fullName>
        <ecNumber evidence="3">6.1.1.17</ecNumber>
    </recommendedName>
    <alternativeName>
        <fullName evidence="9">Glutamyl-tRNA synthetase</fullName>
    </alternativeName>
</protein>
<keyword evidence="15" id="KW-1185">Reference proteome</keyword>